<feature type="binding site" evidence="1">
    <location>
        <position position="40"/>
    </location>
    <ligand>
        <name>ATP</name>
        <dbReference type="ChEBI" id="CHEBI:30616"/>
    </ligand>
</feature>
<gene>
    <name evidence="2" type="ORF">EZS28_037808</name>
</gene>
<evidence type="ECO:0008006" key="4">
    <source>
        <dbReference type="Google" id="ProtNLM"/>
    </source>
</evidence>
<accession>A0A5J4U744</accession>
<dbReference type="Gene3D" id="3.30.200.20">
    <property type="entry name" value="Phosphorylase Kinase, domain 1"/>
    <property type="match status" value="1"/>
</dbReference>
<keyword evidence="1" id="KW-0547">Nucleotide-binding</keyword>
<dbReference type="SUPFAM" id="SSF56112">
    <property type="entry name" value="Protein kinase-like (PK-like)"/>
    <property type="match status" value="1"/>
</dbReference>
<dbReference type="EMBL" id="SNRW01019126">
    <property type="protein sequence ID" value="KAA6366666.1"/>
    <property type="molecule type" value="Genomic_DNA"/>
</dbReference>
<proteinExistence type="predicted"/>
<dbReference type="InterPro" id="IPR011009">
    <property type="entry name" value="Kinase-like_dom_sf"/>
</dbReference>
<dbReference type="PROSITE" id="PS00107">
    <property type="entry name" value="PROTEIN_KINASE_ATP"/>
    <property type="match status" value="1"/>
</dbReference>
<organism evidence="2 3">
    <name type="scientific">Streblomastix strix</name>
    <dbReference type="NCBI Taxonomy" id="222440"/>
    <lineage>
        <taxon>Eukaryota</taxon>
        <taxon>Metamonada</taxon>
        <taxon>Preaxostyla</taxon>
        <taxon>Oxymonadida</taxon>
        <taxon>Streblomastigidae</taxon>
        <taxon>Streblomastix</taxon>
    </lineage>
</organism>
<dbReference type="InterPro" id="IPR017441">
    <property type="entry name" value="Protein_kinase_ATP_BS"/>
</dbReference>
<evidence type="ECO:0000256" key="1">
    <source>
        <dbReference type="PROSITE-ProRule" id="PRU10141"/>
    </source>
</evidence>
<dbReference type="AlphaFoldDB" id="A0A5J4U744"/>
<protein>
    <recommendedName>
        <fullName evidence="4">Protein kinase domain-containing protein</fullName>
    </recommendedName>
</protein>
<dbReference type="GO" id="GO:0005524">
    <property type="term" value="F:ATP binding"/>
    <property type="evidence" value="ECO:0007669"/>
    <property type="project" value="UniProtKB-UniRule"/>
</dbReference>
<evidence type="ECO:0000313" key="3">
    <source>
        <dbReference type="Proteomes" id="UP000324800"/>
    </source>
</evidence>
<dbReference type="Proteomes" id="UP000324800">
    <property type="component" value="Unassembled WGS sequence"/>
</dbReference>
<comment type="caution">
    <text evidence="2">The sequence shown here is derived from an EMBL/GenBank/DDBJ whole genome shotgun (WGS) entry which is preliminary data.</text>
</comment>
<sequence length="68" mass="7984">MDFEDILRRWEIIPIRPLGRGVFGCVYLAYTLDKQIIAVKMFEQGRYDQKELQAADIINADFNSDFLL</sequence>
<name>A0A5J4U744_9EUKA</name>
<keyword evidence="1" id="KW-0067">ATP-binding</keyword>
<reference evidence="2 3" key="1">
    <citation type="submission" date="2019-03" db="EMBL/GenBank/DDBJ databases">
        <title>Single cell metagenomics reveals metabolic interactions within the superorganism composed of flagellate Streblomastix strix and complex community of Bacteroidetes bacteria on its surface.</title>
        <authorList>
            <person name="Treitli S.C."/>
            <person name="Kolisko M."/>
            <person name="Husnik F."/>
            <person name="Keeling P."/>
            <person name="Hampl V."/>
        </authorList>
    </citation>
    <scope>NUCLEOTIDE SEQUENCE [LARGE SCALE GENOMIC DNA]</scope>
    <source>
        <strain evidence="2">ST1C</strain>
    </source>
</reference>
<evidence type="ECO:0000313" key="2">
    <source>
        <dbReference type="EMBL" id="KAA6366666.1"/>
    </source>
</evidence>